<dbReference type="InterPro" id="IPR006264">
    <property type="entry name" value="EPSP_synthase"/>
</dbReference>
<dbReference type="RefSeq" id="WP_281795275.1">
    <property type="nucleotide sequence ID" value="NZ_BSDR01000001.1"/>
</dbReference>
<feature type="domain" description="Enolpyruvate transferase" evidence="8">
    <location>
        <begin position="9"/>
        <end position="420"/>
    </location>
</feature>
<dbReference type="PIRSF" id="PIRSF000505">
    <property type="entry name" value="EPSPS"/>
    <property type="match status" value="1"/>
</dbReference>
<comment type="subunit">
    <text evidence="7">Monomer.</text>
</comment>
<organism evidence="9 10">
    <name type="scientific">Desulforhabdus amnigena</name>
    <dbReference type="NCBI Taxonomy" id="40218"/>
    <lineage>
        <taxon>Bacteria</taxon>
        <taxon>Pseudomonadati</taxon>
        <taxon>Thermodesulfobacteriota</taxon>
        <taxon>Syntrophobacteria</taxon>
        <taxon>Syntrophobacterales</taxon>
        <taxon>Syntrophobacteraceae</taxon>
        <taxon>Desulforhabdus</taxon>
    </lineage>
</organism>
<gene>
    <name evidence="9" type="primary">aroA2</name>
    <name evidence="7" type="synonym">aroA</name>
    <name evidence="9" type="ORF">DAMNIGENAA_28820</name>
</gene>
<feature type="binding site" evidence="7">
    <location>
        <position position="171"/>
    </location>
    <ligand>
        <name>phosphoenolpyruvate</name>
        <dbReference type="ChEBI" id="CHEBI:58702"/>
    </ligand>
</feature>
<dbReference type="GO" id="GO:0005737">
    <property type="term" value="C:cytoplasm"/>
    <property type="evidence" value="ECO:0007669"/>
    <property type="project" value="UniProtKB-SubCell"/>
</dbReference>
<feature type="binding site" evidence="7">
    <location>
        <position position="170"/>
    </location>
    <ligand>
        <name>3-phosphoshikimate</name>
        <dbReference type="ChEBI" id="CHEBI:145989"/>
    </ligand>
</feature>
<feature type="binding site" evidence="7">
    <location>
        <position position="24"/>
    </location>
    <ligand>
        <name>3-phosphoshikimate</name>
        <dbReference type="ChEBI" id="CHEBI:145989"/>
    </ligand>
</feature>
<proteinExistence type="inferred from homology"/>
<comment type="catalytic activity">
    <reaction evidence="6">
        <text>3-phosphoshikimate + phosphoenolpyruvate = 5-O-(1-carboxyvinyl)-3-phosphoshikimate + phosphate</text>
        <dbReference type="Rhea" id="RHEA:21256"/>
        <dbReference type="ChEBI" id="CHEBI:43474"/>
        <dbReference type="ChEBI" id="CHEBI:57701"/>
        <dbReference type="ChEBI" id="CHEBI:58702"/>
        <dbReference type="ChEBI" id="CHEBI:145989"/>
        <dbReference type="EC" id="2.5.1.19"/>
    </reaction>
    <physiologicalReaction direction="left-to-right" evidence="6">
        <dbReference type="Rhea" id="RHEA:21257"/>
    </physiologicalReaction>
</comment>
<feature type="binding site" evidence="7">
    <location>
        <position position="24"/>
    </location>
    <ligand>
        <name>phosphoenolpyruvate</name>
        <dbReference type="ChEBI" id="CHEBI:58702"/>
    </ligand>
</feature>
<comment type="subcellular location">
    <subcellularLocation>
        <location evidence="7">Cytoplasm</location>
    </subcellularLocation>
</comment>
<feature type="binding site" evidence="7">
    <location>
        <position position="169"/>
    </location>
    <ligand>
        <name>3-phosphoshikimate</name>
        <dbReference type="ChEBI" id="CHEBI:145989"/>
    </ligand>
</feature>
<comment type="caution">
    <text evidence="9">The sequence shown here is derived from an EMBL/GenBank/DDBJ whole genome shotgun (WGS) entry which is preliminary data.</text>
</comment>
<dbReference type="GO" id="GO:0003866">
    <property type="term" value="F:3-phosphoshikimate 1-carboxyvinyltransferase activity"/>
    <property type="evidence" value="ECO:0007669"/>
    <property type="project" value="UniProtKB-UniRule"/>
</dbReference>
<dbReference type="InterPro" id="IPR036968">
    <property type="entry name" value="Enolpyruvate_Tfrase_sf"/>
</dbReference>
<evidence type="ECO:0000256" key="7">
    <source>
        <dbReference type="HAMAP-Rule" id="MF_00210"/>
    </source>
</evidence>
<dbReference type="EC" id="2.5.1.19" evidence="7"/>
<feature type="active site" description="Proton acceptor" evidence="7">
    <location>
        <position position="313"/>
    </location>
</feature>
<evidence type="ECO:0000256" key="4">
    <source>
        <dbReference type="ARBA" id="ARBA00022679"/>
    </source>
</evidence>
<evidence type="ECO:0000313" key="10">
    <source>
        <dbReference type="Proteomes" id="UP001144372"/>
    </source>
</evidence>
<evidence type="ECO:0000313" key="9">
    <source>
        <dbReference type="EMBL" id="GLI35449.1"/>
    </source>
</evidence>
<dbReference type="InterPro" id="IPR023193">
    <property type="entry name" value="EPSP_synthase_CS"/>
</dbReference>
<feature type="binding site" evidence="7">
    <location>
        <position position="412"/>
    </location>
    <ligand>
        <name>phosphoenolpyruvate</name>
        <dbReference type="ChEBI" id="CHEBI:58702"/>
    </ligand>
</feature>
<feature type="binding site" evidence="7">
    <location>
        <position position="340"/>
    </location>
    <ligand>
        <name>3-phosphoshikimate</name>
        <dbReference type="ChEBI" id="CHEBI:145989"/>
    </ligand>
</feature>
<evidence type="ECO:0000256" key="2">
    <source>
        <dbReference type="ARBA" id="ARBA00009948"/>
    </source>
</evidence>
<dbReference type="Proteomes" id="UP001144372">
    <property type="component" value="Unassembled WGS sequence"/>
</dbReference>
<feature type="binding site" evidence="7">
    <location>
        <position position="387"/>
    </location>
    <ligand>
        <name>phosphoenolpyruvate</name>
        <dbReference type="ChEBI" id="CHEBI:58702"/>
    </ligand>
</feature>
<dbReference type="SUPFAM" id="SSF55205">
    <property type="entry name" value="EPT/RTPC-like"/>
    <property type="match status" value="1"/>
</dbReference>
<dbReference type="GO" id="GO:0008652">
    <property type="term" value="P:amino acid biosynthetic process"/>
    <property type="evidence" value="ECO:0007669"/>
    <property type="project" value="UniProtKB-KW"/>
</dbReference>
<feature type="binding site" evidence="7">
    <location>
        <position position="29"/>
    </location>
    <ligand>
        <name>3-phosphoshikimate</name>
        <dbReference type="ChEBI" id="CHEBI:145989"/>
    </ligand>
</feature>
<accession>A0A9W6FV67</accession>
<keyword evidence="7" id="KW-0963">Cytoplasm</keyword>
<keyword evidence="3 7" id="KW-0028">Amino-acid biosynthesis</keyword>
<comment type="similarity">
    <text evidence="2 7">Belongs to the EPSP synthase family.</text>
</comment>
<feature type="binding site" evidence="7">
    <location>
        <position position="197"/>
    </location>
    <ligand>
        <name>3-phosphoshikimate</name>
        <dbReference type="ChEBI" id="CHEBI:145989"/>
    </ligand>
</feature>
<evidence type="ECO:0000259" key="8">
    <source>
        <dbReference type="Pfam" id="PF00275"/>
    </source>
</evidence>
<dbReference type="Pfam" id="PF00275">
    <property type="entry name" value="EPSP_synthase"/>
    <property type="match status" value="1"/>
</dbReference>
<dbReference type="PANTHER" id="PTHR21090:SF5">
    <property type="entry name" value="PENTAFUNCTIONAL AROM POLYPEPTIDE"/>
    <property type="match status" value="1"/>
</dbReference>
<evidence type="ECO:0000256" key="5">
    <source>
        <dbReference type="ARBA" id="ARBA00023141"/>
    </source>
</evidence>
<evidence type="ECO:0000256" key="6">
    <source>
        <dbReference type="ARBA" id="ARBA00044633"/>
    </source>
</evidence>
<reference evidence="9" key="1">
    <citation type="submission" date="2022-12" db="EMBL/GenBank/DDBJ databases">
        <title>Reference genome sequencing for broad-spectrum identification of bacterial and archaeal isolates by mass spectrometry.</title>
        <authorList>
            <person name="Sekiguchi Y."/>
            <person name="Tourlousse D.M."/>
        </authorList>
    </citation>
    <scope>NUCLEOTIDE SEQUENCE</scope>
    <source>
        <strain evidence="9">ASRB1</strain>
    </source>
</reference>
<comment type="function">
    <text evidence="7">Catalyzes the transfer of the enolpyruvyl moiety of phosphoenolpyruvate (PEP) to the 5-hydroxyl of shikimate-3-phosphate (S3P) to produce enolpyruvyl shikimate-3-phosphate and inorganic phosphate.</text>
</comment>
<feature type="binding site" evidence="7">
    <location>
        <position position="171"/>
    </location>
    <ligand>
        <name>3-phosphoshikimate</name>
        <dbReference type="ChEBI" id="CHEBI:145989"/>
    </ligand>
</feature>
<feature type="binding site" evidence="7">
    <location>
        <position position="344"/>
    </location>
    <ligand>
        <name>phosphoenolpyruvate</name>
        <dbReference type="ChEBI" id="CHEBI:58702"/>
    </ligand>
</feature>
<name>A0A9W6FV67_9BACT</name>
<feature type="binding site" evidence="7">
    <location>
        <position position="123"/>
    </location>
    <ligand>
        <name>phosphoenolpyruvate</name>
        <dbReference type="ChEBI" id="CHEBI:58702"/>
    </ligand>
</feature>
<keyword evidence="10" id="KW-1185">Reference proteome</keyword>
<comment type="pathway">
    <text evidence="1 7">Metabolic intermediate biosynthesis; chorismate biosynthesis; chorismate from D-erythrose 4-phosphate and phosphoenolpyruvate: step 6/7.</text>
</comment>
<keyword evidence="5 7" id="KW-0057">Aromatic amino acid biosynthesis</keyword>
<dbReference type="Gene3D" id="3.65.10.10">
    <property type="entry name" value="Enolpyruvate transferase domain"/>
    <property type="match status" value="2"/>
</dbReference>
<dbReference type="HAMAP" id="MF_00210">
    <property type="entry name" value="EPSP_synth"/>
    <property type="match status" value="1"/>
</dbReference>
<dbReference type="InterPro" id="IPR001986">
    <property type="entry name" value="Enolpyruvate_Tfrase_dom"/>
</dbReference>
<protein>
    <recommendedName>
        <fullName evidence="7">3-phosphoshikimate 1-carboxyvinyltransferase</fullName>
        <ecNumber evidence="7">2.5.1.19</ecNumber>
    </recommendedName>
    <alternativeName>
        <fullName evidence="7">5-enolpyruvylshikimate-3-phosphate synthase</fullName>
        <shortName evidence="7">EPSP synthase</shortName>
        <shortName evidence="7">EPSPS</shortName>
    </alternativeName>
</protein>
<feature type="binding site" evidence="7">
    <location>
        <position position="313"/>
    </location>
    <ligand>
        <name>3-phosphoshikimate</name>
        <dbReference type="ChEBI" id="CHEBI:145989"/>
    </ligand>
</feature>
<sequence length="426" mass="46319">MSKTIKKIEPVSRVKARIRLPGSKSVTHRALLMAALAQGESQIKNPLVAEDTLLTAKALEQLGAEMQWGEQIVRVIPAQKRWKEPHGPIFLGNSGTSTRLLLAVAATGTGEFLFDGSPRLRERPIGPILEALKTLGVQCQCLGQEGYPPVKIISRGLAGGEVWVDAGQSSQFLSALLIASPCARKEMRVGWHEPIASFPYVALTLSMMEEVGIEYRWSGTNRIIVPAPQPYPALKYTVEGDCSSASYFWAAAALTQGEVYTHPISPGSSQGDCRLLEVMENMGCRVQWEEEGVTVSGPERLKAVDLDMNKMPDMVPTIAVLAAFAEGHTRIRNVAHLRVKESDRLHVVAMELSKLGVPVRELPDGLEIDGGHAHTPDTGLEAHDDHRIAMAFALAGLCVKGVEIHGAESVAKSFPTFWDVFAQLQP</sequence>
<dbReference type="EMBL" id="BSDR01000001">
    <property type="protein sequence ID" value="GLI35449.1"/>
    <property type="molecule type" value="Genomic_DNA"/>
</dbReference>
<evidence type="ECO:0000256" key="3">
    <source>
        <dbReference type="ARBA" id="ARBA00022605"/>
    </source>
</evidence>
<dbReference type="GO" id="GO:0009423">
    <property type="term" value="P:chorismate biosynthetic process"/>
    <property type="evidence" value="ECO:0007669"/>
    <property type="project" value="UniProtKB-UniRule"/>
</dbReference>
<feature type="binding site" evidence="7">
    <location>
        <position position="95"/>
    </location>
    <ligand>
        <name>phosphoenolpyruvate</name>
        <dbReference type="ChEBI" id="CHEBI:58702"/>
    </ligand>
</feature>
<dbReference type="NCBIfam" id="TIGR01356">
    <property type="entry name" value="aroA"/>
    <property type="match status" value="1"/>
</dbReference>
<dbReference type="InterPro" id="IPR013792">
    <property type="entry name" value="RNA3'P_cycl/enolpyr_Trfase_a/b"/>
</dbReference>
<dbReference type="PROSITE" id="PS00104">
    <property type="entry name" value="EPSP_SYNTHASE_1"/>
    <property type="match status" value="1"/>
</dbReference>
<dbReference type="PROSITE" id="PS00885">
    <property type="entry name" value="EPSP_SYNTHASE_2"/>
    <property type="match status" value="1"/>
</dbReference>
<comment type="caution">
    <text evidence="7">Lacks conserved residue(s) required for the propagation of feature annotation.</text>
</comment>
<feature type="binding site" evidence="7">
    <location>
        <position position="25"/>
    </location>
    <ligand>
        <name>3-phosphoshikimate</name>
        <dbReference type="ChEBI" id="CHEBI:145989"/>
    </ligand>
</feature>
<dbReference type="GO" id="GO:0009073">
    <property type="term" value="P:aromatic amino acid family biosynthetic process"/>
    <property type="evidence" value="ECO:0007669"/>
    <property type="project" value="UniProtKB-KW"/>
</dbReference>
<dbReference type="CDD" id="cd01556">
    <property type="entry name" value="EPSP_synthase"/>
    <property type="match status" value="1"/>
</dbReference>
<dbReference type="AlphaFoldDB" id="A0A9W6FV67"/>
<keyword evidence="4 7" id="KW-0808">Transferase</keyword>
<dbReference type="PANTHER" id="PTHR21090">
    <property type="entry name" value="AROM/DEHYDROQUINATE SYNTHASE"/>
    <property type="match status" value="1"/>
</dbReference>
<evidence type="ECO:0000256" key="1">
    <source>
        <dbReference type="ARBA" id="ARBA00004811"/>
    </source>
</evidence>